<feature type="region of interest" description="Disordered" evidence="1">
    <location>
        <begin position="1"/>
        <end position="75"/>
    </location>
</feature>
<dbReference type="AlphaFoldDB" id="A0AAE3VWB1"/>
<proteinExistence type="predicted"/>
<evidence type="ECO:0000256" key="1">
    <source>
        <dbReference type="SAM" id="MobiDB-lite"/>
    </source>
</evidence>
<comment type="caution">
    <text evidence="2">The sequence shown here is derived from an EMBL/GenBank/DDBJ whole genome shotgun (WGS) entry which is preliminary data.</text>
</comment>
<dbReference type="EMBL" id="JAUSUZ010000001">
    <property type="protein sequence ID" value="MDQ0364195.1"/>
    <property type="molecule type" value="Genomic_DNA"/>
</dbReference>
<evidence type="ECO:0000313" key="2">
    <source>
        <dbReference type="EMBL" id="MDQ0364195.1"/>
    </source>
</evidence>
<gene>
    <name evidence="2" type="ORF">J2S42_000864</name>
</gene>
<accession>A0AAE3VWB1</accession>
<evidence type="ECO:0000313" key="3">
    <source>
        <dbReference type="Proteomes" id="UP001240236"/>
    </source>
</evidence>
<protein>
    <submittedName>
        <fullName evidence="2">Uncharacterized protein</fullName>
    </submittedName>
</protein>
<keyword evidence="3" id="KW-1185">Reference proteome</keyword>
<sequence>MTGSSSASTVKPAGADRGQQQRAHAEGQDQLGAAGVDEHAVAGAHEDVGASMFSASSAPRTGASRPRISAVPRDR</sequence>
<dbReference type="Proteomes" id="UP001240236">
    <property type="component" value="Unassembled WGS sequence"/>
</dbReference>
<reference evidence="2 3" key="1">
    <citation type="submission" date="2023-07" db="EMBL/GenBank/DDBJ databases">
        <title>Sequencing the genomes of 1000 actinobacteria strains.</title>
        <authorList>
            <person name="Klenk H.-P."/>
        </authorList>
    </citation>
    <scope>NUCLEOTIDE SEQUENCE [LARGE SCALE GENOMIC DNA]</scope>
    <source>
        <strain evidence="2 3">DSM 44709</strain>
    </source>
</reference>
<dbReference type="RefSeq" id="WP_307235406.1">
    <property type="nucleotide sequence ID" value="NZ_JAUSUZ010000001.1"/>
</dbReference>
<organism evidence="2 3">
    <name type="scientific">Catenuloplanes indicus</name>
    <dbReference type="NCBI Taxonomy" id="137267"/>
    <lineage>
        <taxon>Bacteria</taxon>
        <taxon>Bacillati</taxon>
        <taxon>Actinomycetota</taxon>
        <taxon>Actinomycetes</taxon>
        <taxon>Micromonosporales</taxon>
        <taxon>Micromonosporaceae</taxon>
        <taxon>Catenuloplanes</taxon>
    </lineage>
</organism>
<feature type="compositionally biased region" description="Basic and acidic residues" evidence="1">
    <location>
        <begin position="36"/>
        <end position="48"/>
    </location>
</feature>
<name>A0AAE3VWB1_9ACTN</name>